<protein>
    <submittedName>
        <fullName evidence="1">Uncharacterized protein</fullName>
    </submittedName>
</protein>
<dbReference type="InterPro" id="IPR047121">
    <property type="entry name" value="YjiB-like"/>
</dbReference>
<reference evidence="1 2" key="1">
    <citation type="submission" date="2023-08" db="EMBL/GenBank/DDBJ databases">
        <title>Black Yeasts Isolated from many extreme environments.</title>
        <authorList>
            <person name="Coleine C."/>
            <person name="Stajich J.E."/>
            <person name="Selbmann L."/>
        </authorList>
    </citation>
    <scope>NUCLEOTIDE SEQUENCE [LARGE SCALE GENOMIC DNA]</scope>
    <source>
        <strain evidence="1 2">CCFEE 536</strain>
    </source>
</reference>
<dbReference type="Proteomes" id="UP001357485">
    <property type="component" value="Unassembled WGS sequence"/>
</dbReference>
<name>A0ABR0LP80_9PEZI</name>
<feature type="non-terminal residue" evidence="1">
    <location>
        <position position="73"/>
    </location>
</feature>
<dbReference type="PANTHER" id="PTHR36448">
    <property type="entry name" value="BLR7373 PROTEIN"/>
    <property type="match status" value="1"/>
</dbReference>
<evidence type="ECO:0000313" key="1">
    <source>
        <dbReference type="EMBL" id="KAK5200782.1"/>
    </source>
</evidence>
<organism evidence="1 2">
    <name type="scientific">Cryomyces antarcticus</name>
    <dbReference type="NCBI Taxonomy" id="329879"/>
    <lineage>
        <taxon>Eukaryota</taxon>
        <taxon>Fungi</taxon>
        <taxon>Dikarya</taxon>
        <taxon>Ascomycota</taxon>
        <taxon>Pezizomycotina</taxon>
        <taxon>Dothideomycetes</taxon>
        <taxon>Dothideomycetes incertae sedis</taxon>
        <taxon>Cryomyces</taxon>
    </lineage>
</organism>
<evidence type="ECO:0000313" key="2">
    <source>
        <dbReference type="Proteomes" id="UP001357485"/>
    </source>
</evidence>
<proteinExistence type="predicted"/>
<gene>
    <name evidence="1" type="ORF">LTR16_004933</name>
</gene>
<dbReference type="PANTHER" id="PTHR36448:SF2">
    <property type="entry name" value="CUPIN TYPE-1 DOMAIN-CONTAINING PROTEIN"/>
    <property type="match status" value="1"/>
</dbReference>
<accession>A0ABR0LP80</accession>
<dbReference type="EMBL" id="JAVRRA010017138">
    <property type="protein sequence ID" value="KAK5200782.1"/>
    <property type="molecule type" value="Genomic_DNA"/>
</dbReference>
<comment type="caution">
    <text evidence="1">The sequence shown here is derived from an EMBL/GenBank/DDBJ whole genome shotgun (WGS) entry which is preliminary data.</text>
</comment>
<keyword evidence="2" id="KW-1185">Reference proteome</keyword>
<sequence length="73" mass="8401">MSPTSTPEKYFFTPTPYVPNSPLPALVYRNVLPENPTAESTRETLERNLWIQGGVFKHYPAHHFHSVTHECYA</sequence>